<dbReference type="Gene3D" id="2.60.40.10">
    <property type="entry name" value="Immunoglobulins"/>
    <property type="match status" value="1"/>
</dbReference>
<evidence type="ECO:0000259" key="4">
    <source>
        <dbReference type="PROSITE" id="PS50835"/>
    </source>
</evidence>
<dbReference type="SUPFAM" id="SSF48726">
    <property type="entry name" value="Immunoglobulin"/>
    <property type="match status" value="1"/>
</dbReference>
<evidence type="ECO:0000313" key="5">
    <source>
        <dbReference type="EMBL" id="NXY51267.1"/>
    </source>
</evidence>
<dbReference type="AlphaFoldDB" id="A0A7L4KER9"/>
<dbReference type="OrthoDB" id="8865476at2759"/>
<name>A0A7L4KER9_9AVES</name>
<evidence type="ECO:0000256" key="2">
    <source>
        <dbReference type="ARBA" id="ARBA00023130"/>
    </source>
</evidence>
<dbReference type="InterPro" id="IPR036179">
    <property type="entry name" value="Ig-like_dom_sf"/>
</dbReference>
<dbReference type="Proteomes" id="UP000519239">
    <property type="component" value="Unassembled WGS sequence"/>
</dbReference>
<reference evidence="5 6" key="1">
    <citation type="submission" date="2019-09" db="EMBL/GenBank/DDBJ databases">
        <title>Bird 10,000 Genomes (B10K) Project - Family phase.</title>
        <authorList>
            <person name="Zhang G."/>
        </authorList>
    </citation>
    <scope>NUCLEOTIDE SEQUENCE [LARGE SCALE GENOMIC DNA]</scope>
    <source>
        <strain evidence="5">B10K-CU-031-02</strain>
        <tissue evidence="5">Muscle</tissue>
    </source>
</reference>
<protein>
    <submittedName>
        <fullName evidence="5">HV64D protein</fullName>
    </submittedName>
</protein>
<organism evidence="5 6">
    <name type="scientific">Ceuthmochares aereus</name>
    <dbReference type="NCBI Taxonomy" id="1961834"/>
    <lineage>
        <taxon>Eukaryota</taxon>
        <taxon>Metazoa</taxon>
        <taxon>Chordata</taxon>
        <taxon>Craniata</taxon>
        <taxon>Vertebrata</taxon>
        <taxon>Euteleostomi</taxon>
        <taxon>Archelosauria</taxon>
        <taxon>Archosauria</taxon>
        <taxon>Dinosauria</taxon>
        <taxon>Saurischia</taxon>
        <taxon>Theropoda</taxon>
        <taxon>Coelurosauria</taxon>
        <taxon>Aves</taxon>
        <taxon>Neognathae</taxon>
        <taxon>Neoaves</taxon>
        <taxon>Otidimorphae</taxon>
        <taxon>Cuculiformes</taxon>
        <taxon>Cuculidae</taxon>
        <taxon>Ceuthmochares</taxon>
    </lineage>
</organism>
<dbReference type="InterPro" id="IPR050199">
    <property type="entry name" value="IgHV"/>
</dbReference>
<dbReference type="PROSITE" id="PS50835">
    <property type="entry name" value="IG_LIKE"/>
    <property type="match status" value="1"/>
</dbReference>
<feature type="domain" description="Ig-like" evidence="4">
    <location>
        <begin position="3"/>
        <end position="96"/>
    </location>
</feature>
<comment type="caution">
    <text evidence="5">The sequence shown here is derived from an EMBL/GenBank/DDBJ whole genome shotgun (WGS) entry which is preliminary data.</text>
</comment>
<keyword evidence="2" id="KW-1064">Adaptive immunity</keyword>
<gene>
    <name evidence="5" type="primary">Ighv364d_1</name>
    <name evidence="5" type="ORF">CEUAER_R12729</name>
</gene>
<dbReference type="SMART" id="SM00406">
    <property type="entry name" value="IGv"/>
    <property type="match status" value="1"/>
</dbReference>
<evidence type="ECO:0000256" key="3">
    <source>
        <dbReference type="ARBA" id="ARBA00043265"/>
    </source>
</evidence>
<feature type="non-terminal residue" evidence="5">
    <location>
        <position position="96"/>
    </location>
</feature>
<dbReference type="GO" id="GO:0019814">
    <property type="term" value="C:immunoglobulin complex"/>
    <property type="evidence" value="ECO:0007669"/>
    <property type="project" value="UniProtKB-KW"/>
</dbReference>
<dbReference type="GO" id="GO:0005576">
    <property type="term" value="C:extracellular region"/>
    <property type="evidence" value="ECO:0007669"/>
    <property type="project" value="UniProtKB-ARBA"/>
</dbReference>
<keyword evidence="3" id="KW-1280">Immunoglobulin</keyword>
<sequence>RSPGVESGGGLVSPGGSMTLVCKGSGFTFGDYDMVWVRQAPEKGLEFVALINSNGGYTNYAPAVKGRFTISRDNGQGTVTLRMTSLKPEDTATYYC</sequence>
<feature type="non-terminal residue" evidence="5">
    <location>
        <position position="1"/>
    </location>
</feature>
<dbReference type="InterPro" id="IPR007110">
    <property type="entry name" value="Ig-like_dom"/>
</dbReference>
<dbReference type="GO" id="GO:0002250">
    <property type="term" value="P:adaptive immune response"/>
    <property type="evidence" value="ECO:0007669"/>
    <property type="project" value="UniProtKB-KW"/>
</dbReference>
<proteinExistence type="predicted"/>
<accession>A0A7L4KER9</accession>
<dbReference type="Pfam" id="PF07686">
    <property type="entry name" value="V-set"/>
    <property type="match status" value="1"/>
</dbReference>
<evidence type="ECO:0000313" key="6">
    <source>
        <dbReference type="Proteomes" id="UP000519239"/>
    </source>
</evidence>
<dbReference type="FunFam" id="2.60.40.10:FF:002198">
    <property type="entry name" value="Immunoglobulin heavy variable 5-2"/>
    <property type="match status" value="1"/>
</dbReference>
<keyword evidence="6" id="KW-1185">Reference proteome</keyword>
<dbReference type="InterPro" id="IPR013783">
    <property type="entry name" value="Ig-like_fold"/>
</dbReference>
<dbReference type="InterPro" id="IPR013106">
    <property type="entry name" value="Ig_V-set"/>
</dbReference>
<dbReference type="EMBL" id="VWPQ01014204">
    <property type="protein sequence ID" value="NXY51267.1"/>
    <property type="molecule type" value="Genomic_DNA"/>
</dbReference>
<evidence type="ECO:0000256" key="1">
    <source>
        <dbReference type="ARBA" id="ARBA00022859"/>
    </source>
</evidence>
<dbReference type="PANTHER" id="PTHR23266">
    <property type="entry name" value="IMMUNOGLOBULIN HEAVY CHAIN"/>
    <property type="match status" value="1"/>
</dbReference>
<keyword evidence="1" id="KW-0391">Immunity</keyword>